<proteinExistence type="predicted"/>
<gene>
    <name evidence="2" type="ORF">LLUC06_2152</name>
</gene>
<keyword evidence="1" id="KW-0175">Coiled coil</keyword>
<organism evidence="2 3">
    <name type="scientific">Lactococcus lactis subsp. lactis</name>
    <name type="common">Streptococcus lactis</name>
    <dbReference type="NCBI Taxonomy" id="1360"/>
    <lineage>
        <taxon>Bacteria</taxon>
        <taxon>Bacillati</taxon>
        <taxon>Bacillota</taxon>
        <taxon>Bacilli</taxon>
        <taxon>Lactobacillales</taxon>
        <taxon>Streptococcaceae</taxon>
        <taxon>Lactococcus</taxon>
    </lineage>
</organism>
<dbReference type="RefSeq" id="WP_081213719.1">
    <property type="nucleotide sequence ID" value="NZ_CP015902.2"/>
</dbReference>
<dbReference type="AlphaFoldDB" id="A0A1V0P5B5"/>
<name>A0A1V0P5B5_LACLL</name>
<dbReference type="Proteomes" id="UP000192095">
    <property type="component" value="Chromosome"/>
</dbReference>
<feature type="coiled-coil region" evidence="1">
    <location>
        <begin position="111"/>
        <end position="145"/>
    </location>
</feature>
<evidence type="ECO:0000256" key="1">
    <source>
        <dbReference type="SAM" id="Coils"/>
    </source>
</evidence>
<reference evidence="2 3" key="1">
    <citation type="journal article" date="2017" name="BMC Genomics">
        <title>Comparative and functional genomics of the Lactococcus lactis taxon; insights into evolution and niche adaptation.</title>
        <authorList>
            <person name="Kelleher P."/>
            <person name="Bottacini F."/>
            <person name="Mahony J."/>
            <person name="Kilcawley K.N."/>
            <person name="van Sinderen D."/>
        </authorList>
    </citation>
    <scope>NUCLEOTIDE SEQUENCE [LARGE SCALE GENOMIC DNA]</scope>
    <source>
        <strain evidence="2 3">UC06</strain>
    </source>
</reference>
<accession>A0A1V0P5B5</accession>
<sequence>MDIQTLAHDLGKSVSTLKRWKKQIEHLAEYEFEEKMVQIGRNQIQKVPDFDSEEVRCFQKMAQLIDSKGLEQTVFEVWGNAQLLTLEHIQGKHNHLAQAFIKYRLQNNKQIDLLKKENQALKTGLDTLTQEFKAYQENNKKKKGLFK</sequence>
<evidence type="ECO:0000313" key="3">
    <source>
        <dbReference type="Proteomes" id="UP000192095"/>
    </source>
</evidence>
<protein>
    <submittedName>
        <fullName evidence="2">Uncharacterized protein</fullName>
    </submittedName>
</protein>
<dbReference type="EMBL" id="CP015902">
    <property type="protein sequence ID" value="ARE21694.1"/>
    <property type="molecule type" value="Genomic_DNA"/>
</dbReference>
<evidence type="ECO:0000313" key="2">
    <source>
        <dbReference type="EMBL" id="ARE21694.1"/>
    </source>
</evidence>